<keyword evidence="3" id="KW-1185">Reference proteome</keyword>
<dbReference type="PANTHER" id="PTHR43825">
    <property type="entry name" value="PYRUVATE DEHYDROGENASE E1 COMPONENT"/>
    <property type="match status" value="1"/>
</dbReference>
<feature type="region of interest" description="Disordered" evidence="1">
    <location>
        <begin position="117"/>
        <end position="136"/>
    </location>
</feature>
<dbReference type="InterPro" id="IPR029061">
    <property type="entry name" value="THDP-binding"/>
</dbReference>
<dbReference type="Gene3D" id="3.40.50.970">
    <property type="match status" value="1"/>
</dbReference>
<evidence type="ECO:0000313" key="2">
    <source>
        <dbReference type="EMBL" id="MCQ8836535.1"/>
    </source>
</evidence>
<protein>
    <recommendedName>
        <fullName evidence="4">Pyruvate dehydrogenase</fullName>
    </recommendedName>
</protein>
<organism evidence="2 3">
    <name type="scientific">Streptomyces malaysiensis subsp. samsunensis</name>
    <dbReference type="NCBI Taxonomy" id="459658"/>
    <lineage>
        <taxon>Bacteria</taxon>
        <taxon>Bacillati</taxon>
        <taxon>Actinomycetota</taxon>
        <taxon>Actinomycetes</taxon>
        <taxon>Kitasatosporales</taxon>
        <taxon>Streptomycetaceae</taxon>
        <taxon>Streptomyces</taxon>
        <taxon>Streptomyces violaceusniger group</taxon>
    </lineage>
</organism>
<dbReference type="SUPFAM" id="SSF52518">
    <property type="entry name" value="Thiamin diphosphate-binding fold (THDP-binding)"/>
    <property type="match status" value="1"/>
</dbReference>
<dbReference type="EMBL" id="JANIIC010000158">
    <property type="protein sequence ID" value="MCQ8836535.1"/>
    <property type="molecule type" value="Genomic_DNA"/>
</dbReference>
<evidence type="ECO:0000256" key="1">
    <source>
        <dbReference type="SAM" id="MobiDB-lite"/>
    </source>
</evidence>
<dbReference type="GO" id="GO:0000287">
    <property type="term" value="F:magnesium ion binding"/>
    <property type="evidence" value="ECO:0007669"/>
    <property type="project" value="UniProtKB-ARBA"/>
</dbReference>
<evidence type="ECO:0008006" key="4">
    <source>
        <dbReference type="Google" id="ProtNLM"/>
    </source>
</evidence>
<dbReference type="InterPro" id="IPR051157">
    <property type="entry name" value="PDH/Transketolase"/>
</dbReference>
<name>A0A9X2S1I9_STRMQ</name>
<comment type="caution">
    <text evidence="2">The sequence shown here is derived from an EMBL/GenBank/DDBJ whole genome shotgun (WGS) entry which is preliminary data.</text>
</comment>
<dbReference type="PANTHER" id="PTHR43825:SF4">
    <property type="entry name" value="PYRUVATE DEHYDROGENASE E1 COMPONENT"/>
    <property type="match status" value="1"/>
</dbReference>
<accession>A0A9X2S1I9</accession>
<evidence type="ECO:0000313" key="3">
    <source>
        <dbReference type="Proteomes" id="UP001142400"/>
    </source>
</evidence>
<sequence length="136" mass="14443">MVVEPRSAGGNGCPAQAAELAALESVEQRVLWLSTAIIDHANRVRPNPSGLKVGGHQASSASMTSIMTALWFHALTAEDRVSVKPHASPVLHAINYLLGELDESYLTTLRAFGGLQSYPSRSKDPDPATTPPVRSA</sequence>
<proteinExistence type="predicted"/>
<gene>
    <name evidence="2" type="ORF">NQU54_48030</name>
</gene>
<dbReference type="Proteomes" id="UP001142400">
    <property type="component" value="Unassembled WGS sequence"/>
</dbReference>
<dbReference type="AlphaFoldDB" id="A0A9X2S1I9"/>
<reference evidence="2" key="1">
    <citation type="submission" date="2022-06" db="EMBL/GenBank/DDBJ databases">
        <title>WGS of actinobacteria.</title>
        <authorList>
            <person name="Thawai C."/>
        </authorList>
    </citation>
    <scope>NUCLEOTIDE SEQUENCE</scope>
    <source>
        <strain evidence="2">DSM 42010</strain>
    </source>
</reference>